<dbReference type="Gene3D" id="1.10.10.2910">
    <property type="match status" value="1"/>
</dbReference>
<dbReference type="AlphaFoldDB" id="A0A455STD8"/>
<dbReference type="EMBL" id="AP019376">
    <property type="protein sequence ID" value="BBH91693.1"/>
    <property type="molecule type" value="Genomic_DNA"/>
</dbReference>
<dbReference type="Pfam" id="PF06114">
    <property type="entry name" value="Peptidase_M78"/>
    <property type="match status" value="1"/>
</dbReference>
<accession>A0A455STD8</accession>
<sequence length="184" mass="20984">MRGLDITIRKRCENEGIRLRKALQIHAYDPLPARRLAQYLKVPVISPLEIPGIDEQLIQILLADNAGWSALTLPLGKEKHLIIYNPNHASTRYESNIMHELAHLLLGHQPIRFHQLSGGLLSREFRIADEQAAEYLGGCLQIPARGLDWAFQRGMTLQEIANHFGASLQMVRYRCNMTGYEHKK</sequence>
<reference evidence="2" key="1">
    <citation type="submission" date="2018-12" db="EMBL/GenBank/DDBJ databases">
        <title>Novel natural products biosynthetic potential of the class Ktedonobacteria.</title>
        <authorList>
            <person name="Zheng Y."/>
            <person name="Saitou A."/>
            <person name="Wang C.M."/>
            <person name="Toyoda A."/>
            <person name="Minakuchi Y."/>
            <person name="Sekiguchi Y."/>
            <person name="Ueda K."/>
            <person name="Takano H."/>
            <person name="Sakai Y."/>
            <person name="Yokota A."/>
            <person name="Yabe S."/>
        </authorList>
    </citation>
    <scope>NUCLEOTIDE SEQUENCE</scope>
    <source>
        <strain evidence="2">COM3</strain>
    </source>
</reference>
<feature type="domain" description="IrrE N-terminal-like" evidence="1">
    <location>
        <begin position="79"/>
        <end position="176"/>
    </location>
</feature>
<evidence type="ECO:0000259" key="1">
    <source>
        <dbReference type="Pfam" id="PF06114"/>
    </source>
</evidence>
<gene>
    <name evidence="2" type="ORF">KTC_64440</name>
</gene>
<organism evidence="2">
    <name type="scientific">Thermosporothrix sp. COM3</name>
    <dbReference type="NCBI Taxonomy" id="2490863"/>
    <lineage>
        <taxon>Bacteria</taxon>
        <taxon>Bacillati</taxon>
        <taxon>Chloroflexota</taxon>
        <taxon>Ktedonobacteria</taxon>
        <taxon>Ktedonobacterales</taxon>
        <taxon>Thermosporotrichaceae</taxon>
        <taxon>Thermosporothrix</taxon>
    </lineage>
</organism>
<dbReference type="InterPro" id="IPR010359">
    <property type="entry name" value="IrrE_HExxH"/>
</dbReference>
<name>A0A455STD8_9CHLR</name>
<proteinExistence type="predicted"/>
<evidence type="ECO:0000313" key="2">
    <source>
        <dbReference type="EMBL" id="BBH91693.1"/>
    </source>
</evidence>
<protein>
    <recommendedName>
        <fullName evidence="1">IrrE N-terminal-like domain-containing protein</fullName>
    </recommendedName>
</protein>